<dbReference type="AlphaFoldDB" id="A0A4Q4Z0Z0"/>
<reference evidence="1 2" key="1">
    <citation type="submission" date="2019-01" db="EMBL/GenBank/DDBJ databases">
        <title>Nocardioides guangzhouensis sp. nov., an actinobacterium isolated from soil.</title>
        <authorList>
            <person name="Fu Y."/>
            <person name="Cai Y."/>
            <person name="Lin Z."/>
            <person name="Chen P."/>
        </authorList>
    </citation>
    <scope>NUCLEOTIDE SEQUENCE [LARGE SCALE GENOMIC DNA]</scope>
    <source>
        <strain evidence="1 2">130</strain>
    </source>
</reference>
<proteinExistence type="predicted"/>
<dbReference type="GO" id="GO:0003824">
    <property type="term" value="F:catalytic activity"/>
    <property type="evidence" value="ECO:0007669"/>
    <property type="project" value="InterPro"/>
</dbReference>
<dbReference type="Proteomes" id="UP000295198">
    <property type="component" value="Unassembled WGS sequence"/>
</dbReference>
<protein>
    <submittedName>
        <fullName evidence="1">Uncharacterized protein</fullName>
    </submittedName>
</protein>
<comment type="caution">
    <text evidence="1">The sequence shown here is derived from an EMBL/GenBank/DDBJ whole genome shotgun (WGS) entry which is preliminary data.</text>
</comment>
<sequence>MQLIDVHQAMLEAANDLERVADLAQRILARGGGATRQRRVREATGSLAAVIDDLARRTEESLL</sequence>
<evidence type="ECO:0000313" key="2">
    <source>
        <dbReference type="Proteomes" id="UP000295198"/>
    </source>
</evidence>
<dbReference type="Gene3D" id="3.30.590.20">
    <property type="match status" value="1"/>
</dbReference>
<dbReference type="InterPro" id="IPR014746">
    <property type="entry name" value="Gln_synth/guanido_kin_cat_dom"/>
</dbReference>
<gene>
    <name evidence="1" type="ORF">EKO23_24405</name>
</gene>
<dbReference type="RefSeq" id="WP_134721140.1">
    <property type="nucleotide sequence ID" value="NZ_SDKM01000090.1"/>
</dbReference>
<dbReference type="EMBL" id="SDKM01000090">
    <property type="protein sequence ID" value="RYP80785.1"/>
    <property type="molecule type" value="Genomic_DNA"/>
</dbReference>
<dbReference type="OrthoDB" id="9803842at2"/>
<dbReference type="SUPFAM" id="SSF55931">
    <property type="entry name" value="Glutamine synthetase/guanido kinase"/>
    <property type="match status" value="1"/>
</dbReference>
<organism evidence="1 2">
    <name type="scientific">Nocardioides guangzhouensis</name>
    <dbReference type="NCBI Taxonomy" id="2497878"/>
    <lineage>
        <taxon>Bacteria</taxon>
        <taxon>Bacillati</taxon>
        <taxon>Actinomycetota</taxon>
        <taxon>Actinomycetes</taxon>
        <taxon>Propionibacteriales</taxon>
        <taxon>Nocardioidaceae</taxon>
        <taxon>Nocardioides</taxon>
    </lineage>
</organism>
<name>A0A4Q4Z0Z0_9ACTN</name>
<accession>A0A4Q4Z0Z0</accession>
<evidence type="ECO:0000313" key="1">
    <source>
        <dbReference type="EMBL" id="RYP80785.1"/>
    </source>
</evidence>
<keyword evidence="2" id="KW-1185">Reference proteome</keyword>